<dbReference type="AlphaFoldDB" id="A0A918FA79"/>
<gene>
    <name evidence="1" type="ORF">GCM10008957_39620</name>
</gene>
<evidence type="ECO:0000313" key="2">
    <source>
        <dbReference type="Proteomes" id="UP000603865"/>
    </source>
</evidence>
<dbReference type="EMBL" id="BMQL01000032">
    <property type="protein sequence ID" value="GGR23898.1"/>
    <property type="molecule type" value="Genomic_DNA"/>
</dbReference>
<proteinExistence type="predicted"/>
<dbReference type="PANTHER" id="PTHR30007">
    <property type="entry name" value="PHP DOMAIN PROTEIN"/>
    <property type="match status" value="1"/>
</dbReference>
<evidence type="ECO:0008006" key="3">
    <source>
        <dbReference type="Google" id="ProtNLM"/>
    </source>
</evidence>
<comment type="caution">
    <text evidence="1">The sequence shown here is derived from an EMBL/GenBank/DDBJ whole genome shotgun (WGS) entry which is preliminary data.</text>
</comment>
<dbReference type="Proteomes" id="UP000603865">
    <property type="component" value="Unassembled WGS sequence"/>
</dbReference>
<name>A0A918FA79_9DEIO</name>
<reference evidence="1" key="1">
    <citation type="journal article" date="2014" name="Int. J. Syst. Evol. Microbiol.">
        <title>Complete genome sequence of Corynebacterium casei LMG S-19264T (=DSM 44701T), isolated from a smear-ripened cheese.</title>
        <authorList>
            <consortium name="US DOE Joint Genome Institute (JGI-PGF)"/>
            <person name="Walter F."/>
            <person name="Albersmeier A."/>
            <person name="Kalinowski J."/>
            <person name="Ruckert C."/>
        </authorList>
    </citation>
    <scope>NUCLEOTIDE SEQUENCE</scope>
    <source>
        <strain evidence="1">JCM 31311</strain>
    </source>
</reference>
<sequence length="88" mass="10240">MLGWELERVNHPWAGNIGTWAPVDAPPPSIDVPSGVVVLKRRWVALRTFAWLGKSRRMTRDFEALPETTENLVYEVMIRLMVRRLARR</sequence>
<keyword evidence="2" id="KW-1185">Reference proteome</keyword>
<dbReference type="PANTHER" id="PTHR30007:SF0">
    <property type="entry name" value="TRANSPOSASE"/>
    <property type="match status" value="1"/>
</dbReference>
<evidence type="ECO:0000313" key="1">
    <source>
        <dbReference type="EMBL" id="GGR23898.1"/>
    </source>
</evidence>
<protein>
    <recommendedName>
        <fullName evidence="3">Transposase</fullName>
    </recommendedName>
</protein>
<organism evidence="1 2">
    <name type="scientific">Deinococcus ruber</name>
    <dbReference type="NCBI Taxonomy" id="1848197"/>
    <lineage>
        <taxon>Bacteria</taxon>
        <taxon>Thermotogati</taxon>
        <taxon>Deinococcota</taxon>
        <taxon>Deinococci</taxon>
        <taxon>Deinococcales</taxon>
        <taxon>Deinococcaceae</taxon>
        <taxon>Deinococcus</taxon>
    </lineage>
</organism>
<reference evidence="1" key="2">
    <citation type="submission" date="2020-09" db="EMBL/GenBank/DDBJ databases">
        <authorList>
            <person name="Sun Q."/>
            <person name="Ohkuma M."/>
        </authorList>
    </citation>
    <scope>NUCLEOTIDE SEQUENCE</scope>
    <source>
        <strain evidence="1">JCM 31311</strain>
    </source>
</reference>
<accession>A0A918FA79</accession>